<dbReference type="PIRSF" id="PIRSF000343">
    <property type="entry name" value="Haem_Oase"/>
    <property type="match status" value="1"/>
</dbReference>
<keyword evidence="2 5" id="KW-0479">Metal-binding</keyword>
<gene>
    <name evidence="7" type="primary">PLEST003938</name>
    <name evidence="7" type="ORF">PLESTB_000576300</name>
</gene>
<dbReference type="PANTHER" id="PTHR10720">
    <property type="entry name" value="HEME OXYGENASE"/>
    <property type="match status" value="1"/>
</dbReference>
<dbReference type="GO" id="GO:0046872">
    <property type="term" value="F:metal ion binding"/>
    <property type="evidence" value="ECO:0007669"/>
    <property type="project" value="UniProtKB-KW"/>
</dbReference>
<protein>
    <recommendedName>
        <fullName evidence="9">Heme oxygenase</fullName>
    </recommendedName>
</protein>
<evidence type="ECO:0000256" key="4">
    <source>
        <dbReference type="PIRSR" id="PIRSR000343-1"/>
    </source>
</evidence>
<dbReference type="OrthoDB" id="652091at2759"/>
<name>A0A9W6BHB3_9CHLO</name>
<dbReference type="InterPro" id="IPR002051">
    <property type="entry name" value="Haem_Oase"/>
</dbReference>
<evidence type="ECO:0000313" key="7">
    <source>
        <dbReference type="EMBL" id="GLC52044.1"/>
    </source>
</evidence>
<evidence type="ECO:0000256" key="2">
    <source>
        <dbReference type="ARBA" id="ARBA00022723"/>
    </source>
</evidence>
<organism evidence="7 8">
    <name type="scientific">Pleodorina starrii</name>
    <dbReference type="NCBI Taxonomy" id="330485"/>
    <lineage>
        <taxon>Eukaryota</taxon>
        <taxon>Viridiplantae</taxon>
        <taxon>Chlorophyta</taxon>
        <taxon>core chlorophytes</taxon>
        <taxon>Chlorophyceae</taxon>
        <taxon>CS clade</taxon>
        <taxon>Chlamydomonadales</taxon>
        <taxon>Volvocaceae</taxon>
        <taxon>Pleodorina</taxon>
    </lineage>
</organism>
<dbReference type="GO" id="GO:0004392">
    <property type="term" value="F:heme oxygenase (decyclizing) activity"/>
    <property type="evidence" value="ECO:0007669"/>
    <property type="project" value="InterPro"/>
</dbReference>
<dbReference type="InterPro" id="IPR016053">
    <property type="entry name" value="Haem_Oase-like"/>
</dbReference>
<evidence type="ECO:0000256" key="5">
    <source>
        <dbReference type="PIRSR" id="PIRSR000343-2"/>
    </source>
</evidence>
<evidence type="ECO:0008006" key="9">
    <source>
        <dbReference type="Google" id="ProtNLM"/>
    </source>
</evidence>
<keyword evidence="6" id="KW-0472">Membrane</keyword>
<dbReference type="Gene3D" id="1.20.910.10">
    <property type="entry name" value="Heme oxygenase-like"/>
    <property type="match status" value="1"/>
</dbReference>
<dbReference type="EMBL" id="BRXU01000005">
    <property type="protein sequence ID" value="GLC52044.1"/>
    <property type="molecule type" value="Genomic_DNA"/>
</dbReference>
<keyword evidence="6" id="KW-1133">Transmembrane helix</keyword>
<keyword evidence="6" id="KW-0812">Transmembrane</keyword>
<dbReference type="Proteomes" id="UP001165080">
    <property type="component" value="Unassembled WGS sequence"/>
</dbReference>
<dbReference type="PRINTS" id="PR00088">
    <property type="entry name" value="HAEMOXYGNASE"/>
</dbReference>
<evidence type="ECO:0000313" key="8">
    <source>
        <dbReference type="Proteomes" id="UP001165080"/>
    </source>
</evidence>
<reference evidence="7 8" key="1">
    <citation type="journal article" date="2023" name="Commun. Biol.">
        <title>Reorganization of the ancestral sex-determining regions during the evolution of trioecy in Pleodorina starrii.</title>
        <authorList>
            <person name="Takahashi K."/>
            <person name="Suzuki S."/>
            <person name="Kawai-Toyooka H."/>
            <person name="Yamamoto K."/>
            <person name="Hamaji T."/>
            <person name="Ootsuki R."/>
            <person name="Yamaguchi H."/>
            <person name="Kawachi M."/>
            <person name="Higashiyama T."/>
            <person name="Nozaki H."/>
        </authorList>
    </citation>
    <scope>NUCLEOTIDE SEQUENCE [LARGE SCALE GENOMIC DNA]</scope>
    <source>
        <strain evidence="7 8">NIES-4479</strain>
    </source>
</reference>
<feature type="binding site" evidence="4">
    <location>
        <position position="135"/>
    </location>
    <ligand>
        <name>heme b</name>
        <dbReference type="ChEBI" id="CHEBI:60344"/>
    </ligand>
</feature>
<feature type="binding site" description="axial binding residue" evidence="5">
    <location>
        <position position="21"/>
    </location>
    <ligand>
        <name>heme b</name>
        <dbReference type="ChEBI" id="CHEBI:60344"/>
    </ligand>
    <ligandPart>
        <name>Fe</name>
        <dbReference type="ChEBI" id="CHEBI:18248"/>
    </ligandPart>
</feature>
<evidence type="ECO:0000256" key="1">
    <source>
        <dbReference type="ARBA" id="ARBA00022617"/>
    </source>
</evidence>
<evidence type="ECO:0000256" key="3">
    <source>
        <dbReference type="ARBA" id="ARBA00023004"/>
    </source>
</evidence>
<evidence type="ECO:0000256" key="6">
    <source>
        <dbReference type="SAM" id="Phobius"/>
    </source>
</evidence>
<accession>A0A9W6BHB3</accession>
<dbReference type="AlphaFoldDB" id="A0A9W6BHB3"/>
<keyword evidence="1 4" id="KW-0349">Heme</keyword>
<dbReference type="InterPro" id="IPR016084">
    <property type="entry name" value="Haem_Oase-like_multi-hlx"/>
</dbReference>
<dbReference type="PANTHER" id="PTHR10720:SF0">
    <property type="entry name" value="HEME OXYGENASE"/>
    <property type="match status" value="1"/>
</dbReference>
<dbReference type="Pfam" id="PF01126">
    <property type="entry name" value="Heme_oxygenase"/>
    <property type="match status" value="1"/>
</dbReference>
<comment type="caution">
    <text evidence="7">The sequence shown here is derived from an EMBL/GenBank/DDBJ whole genome shotgun (WGS) entry which is preliminary data.</text>
</comment>
<keyword evidence="3 5" id="KW-0408">Iron</keyword>
<proteinExistence type="predicted"/>
<sequence length="265" mass="28979">MADGEALTLSARMNKASKKIHNLSNSFVNAKLVALLTDRELYAKALSRFYVVFTALESALDKALKQGDPDVGKFKTLFCDASMYRAAAFRTDLEHLLGPDWETRCGPRSVPLQEYEHHLSLLASDQPRLLLAHCYTQHLGITAGGQIVRRAVRKHLALPEGCGTAAFEFKGETSSAIKAHFKSTFDEWGRGLSEEDVQQLVSEHLTAFQFNNAIIRAFPIPAAAVAKGVLRVAPRPLLAAALALLVLLVALTVPWVAATLRSSRS</sequence>
<dbReference type="GO" id="GO:0006788">
    <property type="term" value="P:heme oxidation"/>
    <property type="evidence" value="ECO:0007669"/>
    <property type="project" value="InterPro"/>
</dbReference>
<keyword evidence="8" id="KW-1185">Reference proteome</keyword>
<feature type="transmembrane region" description="Helical" evidence="6">
    <location>
        <begin position="237"/>
        <end position="260"/>
    </location>
</feature>
<dbReference type="SUPFAM" id="SSF48613">
    <property type="entry name" value="Heme oxygenase-like"/>
    <property type="match status" value="1"/>
</dbReference>